<evidence type="ECO:0000256" key="1">
    <source>
        <dbReference type="ARBA" id="ARBA00004141"/>
    </source>
</evidence>
<evidence type="ECO:0000313" key="7">
    <source>
        <dbReference type="EMBL" id="KYD10310.1"/>
    </source>
</evidence>
<evidence type="ECO:0000313" key="8">
    <source>
        <dbReference type="Proteomes" id="UP000075683"/>
    </source>
</evidence>
<proteinExistence type="predicted"/>
<keyword evidence="3 5" id="KW-1133">Transmembrane helix</keyword>
<name>A0A150LDL0_9BACI</name>
<feature type="transmembrane region" description="Helical" evidence="5">
    <location>
        <begin position="304"/>
        <end position="325"/>
    </location>
</feature>
<evidence type="ECO:0000259" key="6">
    <source>
        <dbReference type="Pfam" id="PF12698"/>
    </source>
</evidence>
<dbReference type="PANTHER" id="PTHR43027">
    <property type="entry name" value="DOXORUBICIN RESISTANCE ABC TRANSPORTER PERMEASE PROTEIN DRRC-RELATED"/>
    <property type="match status" value="1"/>
</dbReference>
<evidence type="ECO:0000256" key="4">
    <source>
        <dbReference type="ARBA" id="ARBA00023136"/>
    </source>
</evidence>
<dbReference type="GO" id="GO:0140359">
    <property type="term" value="F:ABC-type transporter activity"/>
    <property type="evidence" value="ECO:0007669"/>
    <property type="project" value="InterPro"/>
</dbReference>
<comment type="subcellular location">
    <subcellularLocation>
        <location evidence="1">Membrane</location>
        <topology evidence="1">Multi-pass membrane protein</topology>
    </subcellularLocation>
</comment>
<feature type="transmembrane region" description="Helical" evidence="5">
    <location>
        <begin position="267"/>
        <end position="292"/>
    </location>
</feature>
<evidence type="ECO:0000256" key="2">
    <source>
        <dbReference type="ARBA" id="ARBA00022692"/>
    </source>
</evidence>
<feature type="transmembrane region" description="Helical" evidence="5">
    <location>
        <begin position="20"/>
        <end position="42"/>
    </location>
</feature>
<dbReference type="GO" id="GO:0016020">
    <property type="term" value="C:membrane"/>
    <property type="evidence" value="ECO:0007669"/>
    <property type="project" value="UniProtKB-SubCell"/>
</dbReference>
<evidence type="ECO:0000256" key="3">
    <source>
        <dbReference type="ARBA" id="ARBA00022989"/>
    </source>
</evidence>
<dbReference type="PANTHER" id="PTHR43027:SF1">
    <property type="entry name" value="DOXORUBICIN RESISTANCE ABC TRANSPORTER PERMEASE PROTEIN DRRC-RELATED"/>
    <property type="match status" value="1"/>
</dbReference>
<dbReference type="OrthoDB" id="3078158at2"/>
<dbReference type="RefSeq" id="WP_061569784.1">
    <property type="nucleotide sequence ID" value="NZ_JBAIZG010000008.1"/>
</dbReference>
<sequence>MLGTFLKKQILLMVRNRQEIIVLLIMPFVLISILGFALGNLLNRGEIDLNAKLAVVHHGDEEEDLAKIKKETAEWQMPAEQQRAMEEALRAMAPLSLLKKEVFPPLESEGLLKVEYISGDEAEKRKKDFAAILEIPEHFTYDLLHYFLFEEGEKPKLSLTVREGNEISSQMIEDILLQVEKQYAIFRAIGKTGGEGAPLQLTDAPMEGSFETVSKSEPIDAFTYYTAGMGVMFALYIASNMASYALREKRSNVFHRIMLADVKRGAYLFGIFASGAMLAFIQIMILFGLSFFVYKVKWPDLASFFLVSAFLSLAVGSISVLLTSVNYKLNSENASNLFSSIIVSIFAFLGGSYFPVSQISETLQNLGSYTPNGAAFSGYLKILQGYGISEISPSLLALGIFTAIIFCIGIFLFPGRRNEA</sequence>
<feature type="transmembrane region" description="Helical" evidence="5">
    <location>
        <begin position="222"/>
        <end position="246"/>
    </location>
</feature>
<evidence type="ECO:0000256" key="5">
    <source>
        <dbReference type="SAM" id="Phobius"/>
    </source>
</evidence>
<feature type="transmembrane region" description="Helical" evidence="5">
    <location>
        <begin position="395"/>
        <end position="413"/>
    </location>
</feature>
<reference evidence="7 8" key="1">
    <citation type="submission" date="2016-01" db="EMBL/GenBank/DDBJ databases">
        <title>Draft Genome Sequences of Seven Thermophilic Sporeformers Isolated from Foods.</title>
        <authorList>
            <person name="Berendsen E.M."/>
            <person name="Wells-Bennik M.H."/>
            <person name="Krawcyk A.O."/>
            <person name="De Jong A."/>
            <person name="Holsappel S."/>
            <person name="Eijlander R.T."/>
            <person name="Kuipers O.P."/>
        </authorList>
    </citation>
    <scope>NUCLEOTIDE SEQUENCE [LARGE SCALE GENOMIC DNA]</scope>
    <source>
        <strain evidence="7 8">B4135</strain>
    </source>
</reference>
<dbReference type="STRING" id="301148.B4135_3485"/>
<dbReference type="AlphaFoldDB" id="A0A150LDL0"/>
<keyword evidence="4 5" id="KW-0472">Membrane</keyword>
<dbReference type="InterPro" id="IPR013525">
    <property type="entry name" value="ABC2_TM"/>
</dbReference>
<dbReference type="InterPro" id="IPR052902">
    <property type="entry name" value="ABC-2_transporter"/>
</dbReference>
<dbReference type="Pfam" id="PF12698">
    <property type="entry name" value="ABC2_membrane_3"/>
    <property type="match status" value="1"/>
</dbReference>
<dbReference type="Proteomes" id="UP000075683">
    <property type="component" value="Unassembled WGS sequence"/>
</dbReference>
<comment type="caution">
    <text evidence="7">The sequence shown here is derived from an EMBL/GenBank/DDBJ whole genome shotgun (WGS) entry which is preliminary data.</text>
</comment>
<keyword evidence="2 5" id="KW-0812">Transmembrane</keyword>
<protein>
    <recommendedName>
        <fullName evidence="6">ABC-2 type transporter transmembrane domain-containing protein</fullName>
    </recommendedName>
</protein>
<feature type="transmembrane region" description="Helical" evidence="5">
    <location>
        <begin position="337"/>
        <end position="356"/>
    </location>
</feature>
<dbReference type="EMBL" id="LQYT01000119">
    <property type="protein sequence ID" value="KYD10310.1"/>
    <property type="molecule type" value="Genomic_DNA"/>
</dbReference>
<organism evidence="7 8">
    <name type="scientific">Caldibacillus debilis</name>
    <dbReference type="NCBI Taxonomy" id="301148"/>
    <lineage>
        <taxon>Bacteria</taxon>
        <taxon>Bacillati</taxon>
        <taxon>Bacillota</taxon>
        <taxon>Bacilli</taxon>
        <taxon>Bacillales</taxon>
        <taxon>Bacillaceae</taxon>
        <taxon>Caldibacillus</taxon>
    </lineage>
</organism>
<feature type="domain" description="ABC-2 type transporter transmembrane" evidence="6">
    <location>
        <begin position="20"/>
        <end position="411"/>
    </location>
</feature>
<accession>A0A150LDL0</accession>
<gene>
    <name evidence="7" type="ORF">B4135_3485</name>
</gene>